<name>A0ABU5STR1_9CYAN</name>
<gene>
    <name evidence="2" type="ORF">VB739_04720</name>
</gene>
<organism evidence="2 3">
    <name type="scientific">Cyanobium gracile UHCC 0281</name>
    <dbReference type="NCBI Taxonomy" id="3110309"/>
    <lineage>
        <taxon>Bacteria</taxon>
        <taxon>Bacillati</taxon>
        <taxon>Cyanobacteriota</taxon>
        <taxon>Cyanophyceae</taxon>
        <taxon>Synechococcales</taxon>
        <taxon>Prochlorococcaceae</taxon>
        <taxon>Cyanobium</taxon>
    </lineage>
</organism>
<protein>
    <submittedName>
        <fullName evidence="2">Uncharacterized protein</fullName>
    </submittedName>
</protein>
<reference evidence="2 3" key="1">
    <citation type="submission" date="2023-12" db="EMBL/GenBank/DDBJ databases">
        <title>Baltic Sea Cyanobacteria.</title>
        <authorList>
            <person name="Delbaje E."/>
            <person name="Fewer D.P."/>
            <person name="Shishido T.K."/>
        </authorList>
    </citation>
    <scope>NUCLEOTIDE SEQUENCE [LARGE SCALE GENOMIC DNA]</scope>
    <source>
        <strain evidence="2 3">UHCC 0281</strain>
    </source>
</reference>
<comment type="caution">
    <text evidence="2">The sequence shown here is derived from an EMBL/GenBank/DDBJ whole genome shotgun (WGS) entry which is preliminary data.</text>
</comment>
<dbReference type="Proteomes" id="UP001302329">
    <property type="component" value="Unassembled WGS sequence"/>
</dbReference>
<proteinExistence type="predicted"/>
<feature type="region of interest" description="Disordered" evidence="1">
    <location>
        <begin position="21"/>
        <end position="68"/>
    </location>
</feature>
<dbReference type="EMBL" id="JAYGHY010000009">
    <property type="protein sequence ID" value="MEA5441851.1"/>
    <property type="molecule type" value="Genomic_DNA"/>
</dbReference>
<feature type="compositionally biased region" description="Gly residues" evidence="1">
    <location>
        <begin position="56"/>
        <end position="68"/>
    </location>
</feature>
<evidence type="ECO:0000256" key="1">
    <source>
        <dbReference type="SAM" id="MobiDB-lite"/>
    </source>
</evidence>
<sequence length="68" mass="6564">MARSSVALFLVTTGLITATMGCGQAPASKDQEGGENGLSAPAQDKPAAEAPDGGSKNEGGEGGEGGEE</sequence>
<evidence type="ECO:0000313" key="3">
    <source>
        <dbReference type="Proteomes" id="UP001302329"/>
    </source>
</evidence>
<accession>A0ABU5STR1</accession>
<evidence type="ECO:0000313" key="2">
    <source>
        <dbReference type="EMBL" id="MEA5441851.1"/>
    </source>
</evidence>
<keyword evidence="3" id="KW-1185">Reference proteome</keyword>
<dbReference type="RefSeq" id="WP_323355958.1">
    <property type="nucleotide sequence ID" value="NZ_JAYGHY010000009.1"/>
</dbReference>
<dbReference type="PROSITE" id="PS51257">
    <property type="entry name" value="PROKAR_LIPOPROTEIN"/>
    <property type="match status" value="1"/>
</dbReference>